<feature type="compositionally biased region" description="Low complexity" evidence="1">
    <location>
        <begin position="209"/>
        <end position="220"/>
    </location>
</feature>
<keyword evidence="2" id="KW-0472">Membrane</keyword>
<evidence type="ECO:0008006" key="5">
    <source>
        <dbReference type="Google" id="ProtNLM"/>
    </source>
</evidence>
<evidence type="ECO:0000313" key="4">
    <source>
        <dbReference type="Proteomes" id="UP000305067"/>
    </source>
</evidence>
<dbReference type="AlphaFoldDB" id="A0A5C3QNW7"/>
<evidence type="ECO:0000256" key="1">
    <source>
        <dbReference type="SAM" id="MobiDB-lite"/>
    </source>
</evidence>
<organism evidence="3 4">
    <name type="scientific">Pterulicium gracile</name>
    <dbReference type="NCBI Taxonomy" id="1884261"/>
    <lineage>
        <taxon>Eukaryota</taxon>
        <taxon>Fungi</taxon>
        <taxon>Dikarya</taxon>
        <taxon>Basidiomycota</taxon>
        <taxon>Agaricomycotina</taxon>
        <taxon>Agaricomycetes</taxon>
        <taxon>Agaricomycetidae</taxon>
        <taxon>Agaricales</taxon>
        <taxon>Pleurotineae</taxon>
        <taxon>Pterulaceae</taxon>
        <taxon>Pterulicium</taxon>
    </lineage>
</organism>
<feature type="compositionally biased region" description="Polar residues" evidence="1">
    <location>
        <begin position="252"/>
        <end position="284"/>
    </location>
</feature>
<gene>
    <name evidence="3" type="ORF">BDV98DRAFT_566497</name>
</gene>
<feature type="region of interest" description="Disordered" evidence="1">
    <location>
        <begin position="384"/>
        <end position="431"/>
    </location>
</feature>
<feature type="compositionally biased region" description="Low complexity" evidence="1">
    <location>
        <begin position="90"/>
        <end position="111"/>
    </location>
</feature>
<feature type="compositionally biased region" description="Basic residues" evidence="1">
    <location>
        <begin position="239"/>
        <end position="248"/>
    </location>
</feature>
<proteinExistence type="predicted"/>
<feature type="compositionally biased region" description="Basic and acidic residues" evidence="1">
    <location>
        <begin position="290"/>
        <end position="302"/>
    </location>
</feature>
<feature type="compositionally biased region" description="Polar residues" evidence="1">
    <location>
        <begin position="112"/>
        <end position="121"/>
    </location>
</feature>
<feature type="compositionally biased region" description="Basic and acidic residues" evidence="1">
    <location>
        <begin position="125"/>
        <end position="137"/>
    </location>
</feature>
<evidence type="ECO:0000256" key="2">
    <source>
        <dbReference type="SAM" id="Phobius"/>
    </source>
</evidence>
<keyword evidence="2" id="KW-1133">Transmembrane helix</keyword>
<feature type="region of interest" description="Disordered" evidence="1">
    <location>
        <begin position="337"/>
        <end position="360"/>
    </location>
</feature>
<protein>
    <recommendedName>
        <fullName evidence="5">Transmembrane protein</fullName>
    </recommendedName>
</protein>
<feature type="region of interest" description="Disordered" evidence="1">
    <location>
        <begin position="71"/>
        <end position="320"/>
    </location>
</feature>
<dbReference type="Proteomes" id="UP000305067">
    <property type="component" value="Unassembled WGS sequence"/>
</dbReference>
<accession>A0A5C3QNW7</accession>
<reference evidence="3 4" key="1">
    <citation type="journal article" date="2019" name="Nat. Ecol. Evol.">
        <title>Megaphylogeny resolves global patterns of mushroom evolution.</title>
        <authorList>
            <person name="Varga T."/>
            <person name="Krizsan K."/>
            <person name="Foldi C."/>
            <person name="Dima B."/>
            <person name="Sanchez-Garcia M."/>
            <person name="Sanchez-Ramirez S."/>
            <person name="Szollosi G.J."/>
            <person name="Szarkandi J.G."/>
            <person name="Papp V."/>
            <person name="Albert L."/>
            <person name="Andreopoulos W."/>
            <person name="Angelini C."/>
            <person name="Antonin V."/>
            <person name="Barry K.W."/>
            <person name="Bougher N.L."/>
            <person name="Buchanan P."/>
            <person name="Buyck B."/>
            <person name="Bense V."/>
            <person name="Catcheside P."/>
            <person name="Chovatia M."/>
            <person name="Cooper J."/>
            <person name="Damon W."/>
            <person name="Desjardin D."/>
            <person name="Finy P."/>
            <person name="Geml J."/>
            <person name="Haridas S."/>
            <person name="Hughes K."/>
            <person name="Justo A."/>
            <person name="Karasinski D."/>
            <person name="Kautmanova I."/>
            <person name="Kiss B."/>
            <person name="Kocsube S."/>
            <person name="Kotiranta H."/>
            <person name="LaButti K.M."/>
            <person name="Lechner B.E."/>
            <person name="Liimatainen K."/>
            <person name="Lipzen A."/>
            <person name="Lukacs Z."/>
            <person name="Mihaltcheva S."/>
            <person name="Morgado L.N."/>
            <person name="Niskanen T."/>
            <person name="Noordeloos M.E."/>
            <person name="Ohm R.A."/>
            <person name="Ortiz-Santana B."/>
            <person name="Ovrebo C."/>
            <person name="Racz N."/>
            <person name="Riley R."/>
            <person name="Savchenko A."/>
            <person name="Shiryaev A."/>
            <person name="Soop K."/>
            <person name="Spirin V."/>
            <person name="Szebenyi C."/>
            <person name="Tomsovsky M."/>
            <person name="Tulloss R.E."/>
            <person name="Uehling J."/>
            <person name="Grigoriev I.V."/>
            <person name="Vagvolgyi C."/>
            <person name="Papp T."/>
            <person name="Martin F.M."/>
            <person name="Miettinen O."/>
            <person name="Hibbett D.S."/>
            <person name="Nagy L.G."/>
        </authorList>
    </citation>
    <scope>NUCLEOTIDE SEQUENCE [LARGE SCALE GENOMIC DNA]</scope>
    <source>
        <strain evidence="3 4">CBS 309.79</strain>
    </source>
</reference>
<name>A0A5C3QNW7_9AGAR</name>
<keyword evidence="4" id="KW-1185">Reference proteome</keyword>
<keyword evidence="2" id="KW-0812">Transmembrane</keyword>
<feature type="compositionally biased region" description="Pro residues" evidence="1">
    <location>
        <begin position="187"/>
        <end position="208"/>
    </location>
</feature>
<feature type="compositionally biased region" description="Polar residues" evidence="1">
    <location>
        <begin position="138"/>
        <end position="157"/>
    </location>
</feature>
<sequence>MDFARSGTLFQGVVVCCGFAGFLLSAVWTLCQLFWKSSVVPAATTITEPKETCDIITRSLQQLRENALGLVESKPPTAPPQYSDDESTIGSNQETSESSSSGSSRSSTLNSYHQGVQNHTATHAVDGRQQRPGKNERTVSFSPLPITSFSETHSWPTSPGKRSKALSPSKRVVSSPKQQLTDLSHPQPSPPLTPPTPVFTAPSEPPLPSSSSSSTAFPAPGIDYSKDVDPSVATARSRSPTRKLRKFMSLHWPTQHQTAASTPGEASSPNKSEMKCLTQTSKQLKTLRKSRSDTRDCLRASSRETVIPGESPKASPKAFLSNLPLPSPKIIVSSDSTSALLSPPLPTAPQRPQLKKRQNTARTDPYAAPYFCAVPGSVDATQTLARVTPSRRATSPAPMPVPDSTSGKAQAEFGAELRRRGASATFPMSGR</sequence>
<dbReference type="EMBL" id="ML178823">
    <property type="protein sequence ID" value="TFL01989.1"/>
    <property type="molecule type" value="Genomic_DNA"/>
</dbReference>
<evidence type="ECO:0000313" key="3">
    <source>
        <dbReference type="EMBL" id="TFL01989.1"/>
    </source>
</evidence>
<feature type="compositionally biased region" description="Polar residues" evidence="1">
    <location>
        <begin position="175"/>
        <end position="184"/>
    </location>
</feature>
<feature type="transmembrane region" description="Helical" evidence="2">
    <location>
        <begin position="12"/>
        <end position="35"/>
    </location>
</feature>